<name>A0AAV6IVI5_9ERIC</name>
<gene>
    <name evidence="2" type="ORF">RHGRI_025519</name>
</gene>
<dbReference type="AlphaFoldDB" id="A0AAV6IVI5"/>
<feature type="transmembrane region" description="Helical" evidence="1">
    <location>
        <begin position="93"/>
        <end position="110"/>
    </location>
</feature>
<organism evidence="2 3">
    <name type="scientific">Rhododendron griersonianum</name>
    <dbReference type="NCBI Taxonomy" id="479676"/>
    <lineage>
        <taxon>Eukaryota</taxon>
        <taxon>Viridiplantae</taxon>
        <taxon>Streptophyta</taxon>
        <taxon>Embryophyta</taxon>
        <taxon>Tracheophyta</taxon>
        <taxon>Spermatophyta</taxon>
        <taxon>Magnoliopsida</taxon>
        <taxon>eudicotyledons</taxon>
        <taxon>Gunneridae</taxon>
        <taxon>Pentapetalae</taxon>
        <taxon>asterids</taxon>
        <taxon>Ericales</taxon>
        <taxon>Ericaceae</taxon>
        <taxon>Ericoideae</taxon>
        <taxon>Rhodoreae</taxon>
        <taxon>Rhododendron</taxon>
    </lineage>
</organism>
<reference evidence="2" key="1">
    <citation type="submission" date="2020-08" db="EMBL/GenBank/DDBJ databases">
        <title>Plant Genome Project.</title>
        <authorList>
            <person name="Zhang R.-G."/>
        </authorList>
    </citation>
    <scope>NUCLEOTIDE SEQUENCE</scope>
    <source>
        <strain evidence="2">WSP0</strain>
        <tissue evidence="2">Leaf</tissue>
    </source>
</reference>
<comment type="caution">
    <text evidence="2">The sequence shown here is derived from an EMBL/GenBank/DDBJ whole genome shotgun (WGS) entry which is preliminary data.</text>
</comment>
<dbReference type="EMBL" id="JACTNZ010000009">
    <property type="protein sequence ID" value="KAG5530584.1"/>
    <property type="molecule type" value="Genomic_DNA"/>
</dbReference>
<keyword evidence="3" id="KW-1185">Reference proteome</keyword>
<protein>
    <recommendedName>
        <fullName evidence="4">Transmembrane protein</fullName>
    </recommendedName>
</protein>
<accession>A0AAV6IVI5</accession>
<evidence type="ECO:0000313" key="3">
    <source>
        <dbReference type="Proteomes" id="UP000823749"/>
    </source>
</evidence>
<evidence type="ECO:0008006" key="4">
    <source>
        <dbReference type="Google" id="ProtNLM"/>
    </source>
</evidence>
<keyword evidence="1" id="KW-0472">Membrane</keyword>
<keyword evidence="1" id="KW-0812">Transmembrane</keyword>
<evidence type="ECO:0000256" key="1">
    <source>
        <dbReference type="SAM" id="Phobius"/>
    </source>
</evidence>
<proteinExistence type="predicted"/>
<keyword evidence="1" id="KW-1133">Transmembrane helix</keyword>
<dbReference type="Proteomes" id="UP000823749">
    <property type="component" value="Chromosome 9"/>
</dbReference>
<evidence type="ECO:0000313" key="2">
    <source>
        <dbReference type="EMBL" id="KAG5530584.1"/>
    </source>
</evidence>
<feature type="transmembrane region" description="Helical" evidence="1">
    <location>
        <begin position="54"/>
        <end position="73"/>
    </location>
</feature>
<sequence length="148" mass="17258">MENNNFTKPTYFRKDKSETCQYHTISPQERLHVLTCFETLLQKLLVLDMWRSQFMWRVFFTSAIVAVVVPTAMGWCNSQWQLLVLLEVFLEPYSISLHVILPIGVEITYTRKETGSKLLKCSPCPEADLNFPIEYPRPPGMYGNYVND</sequence>